<evidence type="ECO:0000313" key="3">
    <source>
        <dbReference type="EMBL" id="BCX88433.1"/>
    </source>
</evidence>
<dbReference type="InterPro" id="IPR036388">
    <property type="entry name" value="WH-like_DNA-bd_sf"/>
</dbReference>
<dbReference type="Gene3D" id="1.10.10.10">
    <property type="entry name" value="Winged helix-like DNA-binding domain superfamily/Winged helix DNA-binding domain"/>
    <property type="match status" value="1"/>
</dbReference>
<reference evidence="4" key="1">
    <citation type="journal article" date="2024" name="Int. J. Syst. Evol. Microbiol.">
        <title>Methylomarinovum tepidoasis sp. nov., a moderately thermophilic methanotroph of the family Methylothermaceae isolated from a deep-sea hydrothermal field.</title>
        <authorList>
            <person name="Hirayama H."/>
            <person name="Takaki Y."/>
            <person name="Abe M."/>
            <person name="Miyazaki M."/>
            <person name="Uematsu K."/>
            <person name="Matsui Y."/>
            <person name="Takai K."/>
        </authorList>
    </citation>
    <scope>NUCLEOTIDE SEQUENCE [LARGE SCALE GENOMIC DNA]</scope>
    <source>
        <strain evidence="4">IN45</strain>
    </source>
</reference>
<feature type="domain" description="HTH marR-type" evidence="1">
    <location>
        <begin position="1"/>
        <end position="123"/>
    </location>
</feature>
<evidence type="ECO:0000259" key="2">
    <source>
        <dbReference type="PROSITE" id="PS51077"/>
    </source>
</evidence>
<evidence type="ECO:0000313" key="4">
    <source>
        <dbReference type="Proteomes" id="UP001321450"/>
    </source>
</evidence>
<feature type="domain" description="HTH iclR-type" evidence="2">
    <location>
        <begin position="12"/>
        <end position="81"/>
    </location>
</feature>
<dbReference type="PROSITE" id="PS51077">
    <property type="entry name" value="HTH_ICLR"/>
    <property type="match status" value="1"/>
</dbReference>
<dbReference type="GO" id="GO:0003700">
    <property type="term" value="F:DNA-binding transcription factor activity"/>
    <property type="evidence" value="ECO:0007669"/>
    <property type="project" value="InterPro"/>
</dbReference>
<dbReference type="RefSeq" id="WP_337250357.1">
    <property type="nucleotide sequence ID" value="NZ_AP024718.1"/>
</dbReference>
<dbReference type="InterPro" id="IPR005471">
    <property type="entry name" value="Tscrpt_reg_IclR_N"/>
</dbReference>
<sequence length="225" mass="25389">MIPTIQEEDVINSLGERQQQLLNLLLENKSGMTMDELARALGVSKPAVHQHLTTLERDGYVARHALVKTGGRPSQIYVLSDRGVHLFPKHYAWFSELLLQQLLERMGSEAVEKLLYQLGREAAVPLRERLRDKEGTEKIREVVRIMRDFGYQAQVVEGKERLPEISAKNCIYHDLAKAHREVCALDLGLLDGLLEGTVAQRSCMVRGDGDCRFCLRKRPEGSTGA</sequence>
<dbReference type="PROSITE" id="PS50995">
    <property type="entry name" value="HTH_MARR_2"/>
    <property type="match status" value="1"/>
</dbReference>
<evidence type="ECO:0000259" key="1">
    <source>
        <dbReference type="PROSITE" id="PS50995"/>
    </source>
</evidence>
<dbReference type="InterPro" id="IPR036390">
    <property type="entry name" value="WH_DNA-bd_sf"/>
</dbReference>
<organism evidence="3 4">
    <name type="scientific">Methylomarinovum tepidoasis</name>
    <dbReference type="NCBI Taxonomy" id="2840183"/>
    <lineage>
        <taxon>Bacteria</taxon>
        <taxon>Pseudomonadati</taxon>
        <taxon>Pseudomonadota</taxon>
        <taxon>Gammaproteobacteria</taxon>
        <taxon>Methylococcales</taxon>
        <taxon>Methylothermaceae</taxon>
        <taxon>Methylomarinovum</taxon>
    </lineage>
</organism>
<dbReference type="InterPro" id="IPR011991">
    <property type="entry name" value="ArsR-like_HTH"/>
</dbReference>
<accession>A0AAU9CE13</accession>
<dbReference type="Pfam" id="PF09339">
    <property type="entry name" value="HTH_IclR"/>
    <property type="match status" value="1"/>
</dbReference>
<gene>
    <name evidence="3" type="ORF">MIN45_P0802</name>
</gene>
<dbReference type="InterPro" id="IPR000835">
    <property type="entry name" value="HTH_MarR-typ"/>
</dbReference>
<protein>
    <submittedName>
        <fullName evidence="3">DeoR family transcriptional regulator, suf operon transcriptional repressor</fullName>
    </submittedName>
</protein>
<proteinExistence type="predicted"/>
<dbReference type="SUPFAM" id="SSF46785">
    <property type="entry name" value="Winged helix' DNA-binding domain"/>
    <property type="match status" value="1"/>
</dbReference>
<dbReference type="Proteomes" id="UP001321450">
    <property type="component" value="Chromosome"/>
</dbReference>
<dbReference type="Gene3D" id="3.30.1380.20">
    <property type="entry name" value="Trafficking protein particle complex subunit 3"/>
    <property type="match status" value="1"/>
</dbReference>
<dbReference type="EMBL" id="AP024718">
    <property type="protein sequence ID" value="BCX88433.1"/>
    <property type="molecule type" value="Genomic_DNA"/>
</dbReference>
<name>A0AAU9CE13_9GAMM</name>
<dbReference type="KEGG" id="meiy:MIN45_P0802"/>
<dbReference type="AlphaFoldDB" id="A0AAU9CE13"/>
<dbReference type="GO" id="GO:0003677">
    <property type="term" value="F:DNA binding"/>
    <property type="evidence" value="ECO:0007669"/>
    <property type="project" value="InterPro"/>
</dbReference>
<dbReference type="SMART" id="SM00347">
    <property type="entry name" value="HTH_MARR"/>
    <property type="match status" value="1"/>
</dbReference>
<keyword evidence="4" id="KW-1185">Reference proteome</keyword>
<dbReference type="CDD" id="cd00090">
    <property type="entry name" value="HTH_ARSR"/>
    <property type="match status" value="1"/>
</dbReference>